<protein>
    <submittedName>
        <fullName evidence="1">TetR/AcrR family transcriptional regulator, transcriptional repressor for nem operon</fullName>
    </submittedName>
</protein>
<dbReference type="PANTHER" id="PTHR47506">
    <property type="entry name" value="TRANSCRIPTIONAL REGULATORY PROTEIN"/>
    <property type="match status" value="1"/>
</dbReference>
<organism evidence="1 2">
    <name type="scientific">Prauserella marina</name>
    <dbReference type="NCBI Taxonomy" id="530584"/>
    <lineage>
        <taxon>Bacteria</taxon>
        <taxon>Bacillati</taxon>
        <taxon>Actinomycetota</taxon>
        <taxon>Actinomycetes</taxon>
        <taxon>Pseudonocardiales</taxon>
        <taxon>Pseudonocardiaceae</taxon>
        <taxon>Prauserella</taxon>
    </lineage>
</organism>
<dbReference type="RefSeq" id="WP_091799133.1">
    <property type="nucleotide sequence ID" value="NZ_CP016353.1"/>
</dbReference>
<dbReference type="Pfam" id="PF00440">
    <property type="entry name" value="TetR_N"/>
    <property type="match status" value="1"/>
</dbReference>
<dbReference type="InterPro" id="IPR036271">
    <property type="entry name" value="Tet_transcr_reg_TetR-rel_C_sf"/>
</dbReference>
<dbReference type="GO" id="GO:0003677">
    <property type="term" value="F:DNA binding"/>
    <property type="evidence" value="ECO:0007669"/>
    <property type="project" value="UniProtKB-UniRule"/>
</dbReference>
<dbReference type="PANTHER" id="PTHR47506:SF1">
    <property type="entry name" value="HTH-TYPE TRANSCRIPTIONAL REGULATOR YJDC"/>
    <property type="match status" value="1"/>
</dbReference>
<dbReference type="Pfam" id="PF16925">
    <property type="entry name" value="TetR_C_13"/>
    <property type="match status" value="1"/>
</dbReference>
<accession>A0A222VKX8</accession>
<dbReference type="Gene3D" id="1.10.357.10">
    <property type="entry name" value="Tetracycline Repressor, domain 2"/>
    <property type="match status" value="1"/>
</dbReference>
<dbReference type="InterPro" id="IPR001647">
    <property type="entry name" value="HTH_TetR"/>
</dbReference>
<dbReference type="InterPro" id="IPR011075">
    <property type="entry name" value="TetR_C"/>
</dbReference>
<name>A0A222VKX8_9PSEU</name>
<dbReference type="SUPFAM" id="SSF46689">
    <property type="entry name" value="Homeodomain-like"/>
    <property type="match status" value="1"/>
</dbReference>
<gene>
    <name evidence="1" type="ORF">SAMN05421630_10241</name>
</gene>
<evidence type="ECO:0000313" key="1">
    <source>
        <dbReference type="EMBL" id="SDC42283.1"/>
    </source>
</evidence>
<reference evidence="1 2" key="1">
    <citation type="submission" date="2016-10" db="EMBL/GenBank/DDBJ databases">
        <authorList>
            <person name="de Groot N.N."/>
        </authorList>
    </citation>
    <scope>NUCLEOTIDE SEQUENCE [LARGE SCALE GENOMIC DNA]</scope>
    <source>
        <strain evidence="1 2">CGMCC 4.5506</strain>
    </source>
</reference>
<proteinExistence type="predicted"/>
<dbReference type="Gene3D" id="1.10.10.60">
    <property type="entry name" value="Homeodomain-like"/>
    <property type="match status" value="1"/>
</dbReference>
<dbReference type="InterPro" id="IPR009057">
    <property type="entry name" value="Homeodomain-like_sf"/>
</dbReference>
<dbReference type="EMBL" id="FMZE01000002">
    <property type="protein sequence ID" value="SDC42283.1"/>
    <property type="molecule type" value="Genomic_DNA"/>
</dbReference>
<keyword evidence="2" id="KW-1185">Reference proteome</keyword>
<dbReference type="OrthoDB" id="9805134at2"/>
<dbReference type="AlphaFoldDB" id="A0A222VKX8"/>
<dbReference type="SUPFAM" id="SSF48498">
    <property type="entry name" value="Tetracyclin repressor-like, C-terminal domain"/>
    <property type="match status" value="1"/>
</dbReference>
<dbReference type="Proteomes" id="UP000199494">
    <property type="component" value="Unassembled WGS sequence"/>
</dbReference>
<sequence>MTRTGRPRGFEEDHVVEGAKGVFWQRGYAATSLRELAKELDVLPGSLHATFGSKHDLYLRALRDYVNDASEAAAEISGAASPLSALRALLGEVLESASATPGRGCMLGNSALELAPQDEPVRELVESGLHALERGIEEALLRARDTGEISADVDCAAQARLLVVLLQGLHVTARAEADPQRLTTVIDTALSSITPPSSRS</sequence>
<dbReference type="PROSITE" id="PS50977">
    <property type="entry name" value="HTH_TETR_2"/>
    <property type="match status" value="1"/>
</dbReference>
<evidence type="ECO:0000313" key="2">
    <source>
        <dbReference type="Proteomes" id="UP000199494"/>
    </source>
</evidence>
<dbReference type="KEGG" id="pmad:BAY61_05185"/>
<dbReference type="STRING" id="530584.SAMN05421630_10241"/>